<evidence type="ECO:0000313" key="2">
    <source>
        <dbReference type="EMBL" id="SIS51589.1"/>
    </source>
</evidence>
<organism evidence="2 3">
    <name type="scientific">Kaistella chaponensis</name>
    <dbReference type="NCBI Taxonomy" id="713588"/>
    <lineage>
        <taxon>Bacteria</taxon>
        <taxon>Pseudomonadati</taxon>
        <taxon>Bacteroidota</taxon>
        <taxon>Flavobacteriia</taxon>
        <taxon>Flavobacteriales</taxon>
        <taxon>Weeksellaceae</taxon>
        <taxon>Chryseobacterium group</taxon>
        <taxon>Kaistella</taxon>
    </lineage>
</organism>
<dbReference type="Proteomes" id="UP000185839">
    <property type="component" value="Unassembled WGS sequence"/>
</dbReference>
<evidence type="ECO:0000313" key="3">
    <source>
        <dbReference type="Proteomes" id="UP000185839"/>
    </source>
</evidence>
<accession>A0A1N7JQG4</accession>
<proteinExistence type="predicted"/>
<dbReference type="AlphaFoldDB" id="A0A1N7JQG4"/>
<feature type="chain" id="PRO_5012071551" evidence="1">
    <location>
        <begin position="20"/>
        <end position="676"/>
    </location>
</feature>
<keyword evidence="1" id="KW-0732">Signal</keyword>
<name>A0A1N7JQG4_9FLAO</name>
<evidence type="ECO:0000256" key="1">
    <source>
        <dbReference type="SAM" id="SignalP"/>
    </source>
</evidence>
<dbReference type="RefSeq" id="WP_084566423.1">
    <property type="nucleotide sequence ID" value="NZ_FTOI01000002.1"/>
</dbReference>
<dbReference type="OrthoDB" id="1272926at2"/>
<dbReference type="STRING" id="713588.SAMN05421789_102267"/>
<gene>
    <name evidence="2" type="ORF">SAMN05421789_102267</name>
</gene>
<reference evidence="3" key="1">
    <citation type="submission" date="2017-01" db="EMBL/GenBank/DDBJ databases">
        <authorList>
            <person name="Varghese N."/>
            <person name="Submissions S."/>
        </authorList>
    </citation>
    <scope>NUCLEOTIDE SEQUENCE [LARGE SCALE GENOMIC DNA]</scope>
    <source>
        <strain evidence="3">DSM 23145</strain>
    </source>
</reference>
<dbReference type="EMBL" id="FTOI01000002">
    <property type="protein sequence ID" value="SIS51589.1"/>
    <property type="molecule type" value="Genomic_DNA"/>
</dbReference>
<keyword evidence="3" id="KW-1185">Reference proteome</keyword>
<sequence length="676" mass="73204">MKKNLLTVALLALSWTVGAQVICSVNKDAVFYIGENALVYNGGGFQTVDNGSYDIHGNVMVVGTTTDNFFTLTKTSTDPAPVTYSTKTTGGNIIIRLNDPANFGTSSYGQLYINGLDQSKVTAIVDKEFRTPKHGTYQQIALPFYNKTISSFSGTASTIGTFGKNFTNVRYSKNEVLTWNNATAVSDNLSVNSTTPKSTSYYMLGSAGLNTSAPPATMATNAPTPTGSVYTLRGVPIANIDAAKSVNGISEVMQNAADGVQFGAGGNAVNYYNEKYNTYLQDDWDASLIPTNPWSAGTFGRNIYQFGNPYFTNIDLSLIGIADGISNGDGNEISTIQGIRYDPGTVISDANGSTYSNASRFINFTTGVPGTAFGPVPVGDLGLIIRPMQTFVIKLRSNAAQTLNFDTLRRFKNTVRASGEDYSVTANRSMNQNATVKQLGIIGLDQNGQELARTYYAVYPTAITGHTSQSTVQSVLGSQNIIGTYEEDVNGGYDMNYINSYWLYINEANETDFLGKAVPLALYSTGIKSLKFEIRENTELIPDNTHNLSTGIGFYYKSPGGTISEIAQNQIIPVNSDEYSLYYGKAPIVLGTEGTAKPSRTKVVYKGSVDKFVVRFDPEWKKSDINVYDMSGKLIISQKDVSADKDFEINLAKLNTAYIVTAVSEKGEKVSSKIIR</sequence>
<feature type="signal peptide" evidence="1">
    <location>
        <begin position="1"/>
        <end position="19"/>
    </location>
</feature>
<protein>
    <submittedName>
        <fullName evidence="2">Por secretion system C-terminal sorting domain-containing protein</fullName>
    </submittedName>
</protein>